<evidence type="ECO:0000313" key="1">
    <source>
        <dbReference type="EMBL" id="PNS12205.1"/>
    </source>
</evidence>
<accession>A0A2K1QB08</accession>
<dbReference type="OrthoDB" id="9204728at2"/>
<dbReference type="AlphaFoldDB" id="A0A2K1QB08"/>
<dbReference type="RefSeq" id="WP_103059056.1">
    <property type="nucleotide sequence ID" value="NZ_BSOF01000007.1"/>
</dbReference>
<dbReference type="Proteomes" id="UP000236345">
    <property type="component" value="Unassembled WGS sequence"/>
</dbReference>
<evidence type="ECO:0008006" key="3">
    <source>
        <dbReference type="Google" id="ProtNLM"/>
    </source>
</evidence>
<keyword evidence="2" id="KW-1185">Reference proteome</keyword>
<organism evidence="1 2">
    <name type="scientific">Mixta theicola</name>
    <dbReference type="NCBI Taxonomy" id="1458355"/>
    <lineage>
        <taxon>Bacteria</taxon>
        <taxon>Pseudomonadati</taxon>
        <taxon>Pseudomonadota</taxon>
        <taxon>Gammaproteobacteria</taxon>
        <taxon>Enterobacterales</taxon>
        <taxon>Erwiniaceae</taxon>
        <taxon>Mixta</taxon>
    </lineage>
</organism>
<protein>
    <recommendedName>
        <fullName evidence="3">SSU ribosomal protein S2p (SAe)</fullName>
    </recommendedName>
</protein>
<reference evidence="2" key="1">
    <citation type="submission" date="2017-09" db="EMBL/GenBank/DDBJ databases">
        <authorList>
            <person name="Palmer M."/>
            <person name="Steenkamp E.T."/>
            <person name="Coetzee M.P."/>
            <person name="Avontuur J.R."/>
            <person name="Van Zyl E."/>
            <person name="Chan W.-Y."/>
            <person name="Blom J."/>
            <person name="Venter S.N."/>
        </authorList>
    </citation>
    <scope>NUCLEOTIDE SEQUENCE [LARGE SCALE GENOMIC DNA]</scope>
    <source>
        <strain evidence="2">QC88-366</strain>
    </source>
</reference>
<evidence type="ECO:0000313" key="2">
    <source>
        <dbReference type="Proteomes" id="UP000236345"/>
    </source>
</evidence>
<sequence>MTRSIAPGYCVVEQPGTLDFQARQLFRSIRSPAASMFMKLNADTQWLKPGQILIVADPDIAATMQMLHMLRQAKQKTNTALVGVNAEEADFLQKHYGMIAGLTKAGEQIFSTAGGVGEKYFLAIESTLKKIEESYQNQYRTQGTLIGQQFFAERNQLLNQLKTLVNKPLVKSLARHSVNFRPYEDMRRALNLSSRSIVHQWSTAGIAGIPGYSTYIGNAARAANFLKYGGYIGIGFSFAGTTNDVVKACSTGRENECGRVAFKQYTKFGASTLLGVSGGTIGASAGGAICVGLGIITAPAGGAGGLVCAVIGSVAGGYVASTAGESIIDYFFRD</sequence>
<proteinExistence type="predicted"/>
<comment type="caution">
    <text evidence="1">The sequence shown here is derived from an EMBL/GenBank/DDBJ whole genome shotgun (WGS) entry which is preliminary data.</text>
</comment>
<dbReference type="EMBL" id="NWUO01000004">
    <property type="protein sequence ID" value="PNS12205.1"/>
    <property type="molecule type" value="Genomic_DNA"/>
</dbReference>
<gene>
    <name evidence="1" type="ORF">COO59_06755</name>
</gene>
<name>A0A2K1QB08_9GAMM</name>